<accession>A0A0D3KGF0</accession>
<dbReference type="GO" id="GO:0007018">
    <property type="term" value="P:microtubule-based movement"/>
    <property type="evidence" value="ECO:0007669"/>
    <property type="project" value="TreeGrafter"/>
</dbReference>
<dbReference type="PANTHER" id="PTHR15605:SF2">
    <property type="entry name" value="KINESIN-ASSOCIATED PROTEIN 3"/>
    <property type="match status" value="1"/>
</dbReference>
<dbReference type="PaxDb" id="2903-EOD34835"/>
<dbReference type="GO" id="GO:0044782">
    <property type="term" value="P:cilium organization"/>
    <property type="evidence" value="ECO:0007669"/>
    <property type="project" value="TreeGrafter"/>
</dbReference>
<dbReference type="InterPro" id="IPR008658">
    <property type="entry name" value="KAP3"/>
</dbReference>
<dbReference type="GeneID" id="17280105"/>
<dbReference type="Gene3D" id="1.25.10.10">
    <property type="entry name" value="Leucine-rich Repeat Variant"/>
    <property type="match status" value="1"/>
</dbReference>
<dbReference type="Proteomes" id="UP000013827">
    <property type="component" value="Unassembled WGS sequence"/>
</dbReference>
<evidence type="ECO:0000313" key="2">
    <source>
        <dbReference type="Proteomes" id="UP000013827"/>
    </source>
</evidence>
<dbReference type="OMA" id="RHVTNVV"/>
<keyword evidence="2" id="KW-1185">Reference proteome</keyword>
<dbReference type="EnsemblProtists" id="EOD34835">
    <property type="protein sequence ID" value="EOD34835"/>
    <property type="gene ID" value="EMIHUDRAFT_228100"/>
</dbReference>
<dbReference type="Pfam" id="PF05804">
    <property type="entry name" value="KAP"/>
    <property type="match status" value="1"/>
</dbReference>
<reference evidence="2" key="1">
    <citation type="journal article" date="2013" name="Nature">
        <title>Pan genome of the phytoplankton Emiliania underpins its global distribution.</title>
        <authorList>
            <person name="Read B.A."/>
            <person name="Kegel J."/>
            <person name="Klute M.J."/>
            <person name="Kuo A."/>
            <person name="Lefebvre S.C."/>
            <person name="Maumus F."/>
            <person name="Mayer C."/>
            <person name="Miller J."/>
            <person name="Monier A."/>
            <person name="Salamov A."/>
            <person name="Young J."/>
            <person name="Aguilar M."/>
            <person name="Claverie J.M."/>
            <person name="Frickenhaus S."/>
            <person name="Gonzalez K."/>
            <person name="Herman E.K."/>
            <person name="Lin Y.C."/>
            <person name="Napier J."/>
            <person name="Ogata H."/>
            <person name="Sarno A.F."/>
            <person name="Shmutz J."/>
            <person name="Schroeder D."/>
            <person name="de Vargas C."/>
            <person name="Verret F."/>
            <person name="von Dassow P."/>
            <person name="Valentin K."/>
            <person name="Van de Peer Y."/>
            <person name="Wheeler G."/>
            <person name="Dacks J.B."/>
            <person name="Delwiche C.F."/>
            <person name="Dyhrman S.T."/>
            <person name="Glockner G."/>
            <person name="John U."/>
            <person name="Richards T."/>
            <person name="Worden A.Z."/>
            <person name="Zhang X."/>
            <person name="Grigoriev I.V."/>
            <person name="Allen A.E."/>
            <person name="Bidle K."/>
            <person name="Borodovsky M."/>
            <person name="Bowler C."/>
            <person name="Brownlee C."/>
            <person name="Cock J.M."/>
            <person name="Elias M."/>
            <person name="Gladyshev V.N."/>
            <person name="Groth M."/>
            <person name="Guda C."/>
            <person name="Hadaegh A."/>
            <person name="Iglesias-Rodriguez M.D."/>
            <person name="Jenkins J."/>
            <person name="Jones B.M."/>
            <person name="Lawson T."/>
            <person name="Leese F."/>
            <person name="Lindquist E."/>
            <person name="Lobanov A."/>
            <person name="Lomsadze A."/>
            <person name="Malik S.B."/>
            <person name="Marsh M.E."/>
            <person name="Mackinder L."/>
            <person name="Mock T."/>
            <person name="Mueller-Roeber B."/>
            <person name="Pagarete A."/>
            <person name="Parker M."/>
            <person name="Probert I."/>
            <person name="Quesneville H."/>
            <person name="Raines C."/>
            <person name="Rensing S.A."/>
            <person name="Riano-Pachon D.M."/>
            <person name="Richier S."/>
            <person name="Rokitta S."/>
            <person name="Shiraiwa Y."/>
            <person name="Soanes D.M."/>
            <person name="van der Giezen M."/>
            <person name="Wahlund T.M."/>
            <person name="Williams B."/>
            <person name="Wilson W."/>
            <person name="Wolfe G."/>
            <person name="Wurch L.L."/>
        </authorList>
    </citation>
    <scope>NUCLEOTIDE SEQUENCE</scope>
</reference>
<dbReference type="HOGENOM" id="CLU_576118_0_0_1"/>
<dbReference type="SUPFAM" id="SSF48371">
    <property type="entry name" value="ARM repeat"/>
    <property type="match status" value="1"/>
</dbReference>
<name>A0A0D3KGF0_EMIH1</name>
<reference evidence="1" key="2">
    <citation type="submission" date="2024-10" db="UniProtKB">
        <authorList>
            <consortium name="EnsemblProtists"/>
        </authorList>
    </citation>
    <scope>IDENTIFICATION</scope>
</reference>
<evidence type="ECO:0008006" key="3">
    <source>
        <dbReference type="Google" id="ProtNLM"/>
    </source>
</evidence>
<organism evidence="1 2">
    <name type="scientific">Emiliania huxleyi (strain CCMP1516)</name>
    <dbReference type="NCBI Taxonomy" id="280463"/>
    <lineage>
        <taxon>Eukaryota</taxon>
        <taxon>Haptista</taxon>
        <taxon>Haptophyta</taxon>
        <taxon>Prymnesiophyceae</taxon>
        <taxon>Isochrysidales</taxon>
        <taxon>Noelaerhabdaceae</taxon>
        <taxon>Emiliania</taxon>
    </lineage>
</organism>
<dbReference type="InterPro" id="IPR011989">
    <property type="entry name" value="ARM-like"/>
</dbReference>
<dbReference type="InterPro" id="IPR016024">
    <property type="entry name" value="ARM-type_fold"/>
</dbReference>
<dbReference type="STRING" id="2903.R1F7B6"/>
<protein>
    <recommendedName>
        <fullName evidence="3">Kinesin-associated protein 3</fullName>
    </recommendedName>
</protein>
<dbReference type="GO" id="GO:0035869">
    <property type="term" value="C:ciliary transition zone"/>
    <property type="evidence" value="ECO:0007669"/>
    <property type="project" value="TreeGrafter"/>
</dbReference>
<dbReference type="GO" id="GO:0019894">
    <property type="term" value="F:kinesin binding"/>
    <property type="evidence" value="ECO:0007669"/>
    <property type="project" value="InterPro"/>
</dbReference>
<dbReference type="GO" id="GO:0005930">
    <property type="term" value="C:axoneme"/>
    <property type="evidence" value="ECO:0007669"/>
    <property type="project" value="TreeGrafter"/>
</dbReference>
<sequence>MAKKGLTPLLASILKRDNSELRVLALAFLKKLAENLPALRDASLLAGVAAACGSSSSEELPLTALRVVYNLSFDPHARKAIFASPVLSKLAVLIRRRSHPLVLRILYLLSVEQRGREATPALAKTDVPVSLRKHVLACSDAQLPAELAGLAINLATASRAADALAAEGGMRHLLERLLQTHDLVLLKLIRALVAHDGPASAAAPLTAELLGLTRQVVDDEHMRLELLGTLSGLRLARLPDLPRLVERYSLIELLRQHMAPGAAQDDALLEAVVLAGELAGSAKVAVMLLSSGLVFRDSMAGGPTTRTLYSLLTERQEDDEFVVQLLFAFYRLLQVEEPRVALLEKTQMVVYLLDLLLDRNSAVCGLASQCLDAISESDEDWAAQIRQRKFEAHNHEWLAVVDEDEAEEYQDALALNNAVKSLRENAPLDASLLGKGGYLEAGETLRPGHSPASDCSSPMDEYGVGHGMHGLGSYGYGLDEYDEEDYVA</sequence>
<evidence type="ECO:0000313" key="1">
    <source>
        <dbReference type="EnsemblProtists" id="EOD34835"/>
    </source>
</evidence>
<dbReference type="KEGG" id="ehx:EMIHUDRAFT_228100"/>
<dbReference type="PANTHER" id="PTHR15605">
    <property type="entry name" value="KINESIN-ASSOCIATED PROTEINS"/>
    <property type="match status" value="1"/>
</dbReference>
<dbReference type="AlphaFoldDB" id="A0A0D3KGF0"/>
<dbReference type="GO" id="GO:0016939">
    <property type="term" value="C:kinesin II complex"/>
    <property type="evidence" value="ECO:0007669"/>
    <property type="project" value="TreeGrafter"/>
</dbReference>
<proteinExistence type="predicted"/>
<dbReference type="SMART" id="SM01297">
    <property type="entry name" value="KAP"/>
    <property type="match status" value="1"/>
</dbReference>
<dbReference type="eggNOG" id="KOG1222">
    <property type="taxonomic scope" value="Eukaryota"/>
</dbReference>
<dbReference type="RefSeq" id="XP_005787264.1">
    <property type="nucleotide sequence ID" value="XM_005787207.1"/>
</dbReference>